<name>A0ACD5UVG0_AVESA</name>
<dbReference type="Proteomes" id="UP001732700">
    <property type="component" value="Chromosome 2C"/>
</dbReference>
<evidence type="ECO:0000313" key="1">
    <source>
        <dbReference type="EnsemblPlants" id="AVESA.00010b.r2.2CG0316900.1.CDS"/>
    </source>
</evidence>
<sequence>MQSRSLFAPPATAAAAMIVVAACCLAACPSLVTAGGFFEDFEVVWGDDPHPERRVGVVDGGRVVTLTLNNVSGSGFQSKDAFLFGEFTMAMKLVPGDSAGTVTTFYLTSKDPTAAGDGHDEIDFEFLGNVSGEPYLMQTNVFARGVGNREQRSYLWFDPTADFHNYTILWNPLNIIFSVDGTPVRVFGNHESQGLPYLSRQAMKVHATIWDGDSWATRGGRDRTDWTHAPFVASYGTYGTASACRVSSSPASHDDDGGAFCCPRDAASGDGAWMTRRLGPDGERALALVREKYMVMDYCDDPWNVGRPAECDIDRLV</sequence>
<keyword evidence="2" id="KW-1185">Reference proteome</keyword>
<evidence type="ECO:0000313" key="2">
    <source>
        <dbReference type="Proteomes" id="UP001732700"/>
    </source>
</evidence>
<reference evidence="1" key="2">
    <citation type="submission" date="2025-09" db="UniProtKB">
        <authorList>
            <consortium name="EnsemblPlants"/>
        </authorList>
    </citation>
    <scope>IDENTIFICATION</scope>
</reference>
<dbReference type="EnsemblPlants" id="AVESA.00010b.r2.2CG0316900.1">
    <property type="protein sequence ID" value="AVESA.00010b.r2.2CG0316900.1.CDS"/>
    <property type="gene ID" value="AVESA.00010b.r2.2CG0316900"/>
</dbReference>
<organism evidence="1 2">
    <name type="scientific">Avena sativa</name>
    <name type="common">Oat</name>
    <dbReference type="NCBI Taxonomy" id="4498"/>
    <lineage>
        <taxon>Eukaryota</taxon>
        <taxon>Viridiplantae</taxon>
        <taxon>Streptophyta</taxon>
        <taxon>Embryophyta</taxon>
        <taxon>Tracheophyta</taxon>
        <taxon>Spermatophyta</taxon>
        <taxon>Magnoliopsida</taxon>
        <taxon>Liliopsida</taxon>
        <taxon>Poales</taxon>
        <taxon>Poaceae</taxon>
        <taxon>BOP clade</taxon>
        <taxon>Pooideae</taxon>
        <taxon>Poodae</taxon>
        <taxon>Poeae</taxon>
        <taxon>Poeae Chloroplast Group 1 (Aveneae type)</taxon>
        <taxon>Aveninae</taxon>
        <taxon>Avena</taxon>
    </lineage>
</organism>
<reference evidence="1" key="1">
    <citation type="submission" date="2021-05" db="EMBL/GenBank/DDBJ databases">
        <authorList>
            <person name="Scholz U."/>
            <person name="Mascher M."/>
            <person name="Fiebig A."/>
        </authorList>
    </citation>
    <scope>NUCLEOTIDE SEQUENCE [LARGE SCALE GENOMIC DNA]</scope>
</reference>
<proteinExistence type="predicted"/>
<accession>A0ACD5UVG0</accession>
<protein>
    <submittedName>
        <fullName evidence="1">Uncharacterized protein</fullName>
    </submittedName>
</protein>